<dbReference type="SMART" id="SM00873">
    <property type="entry name" value="B3_4"/>
    <property type="match status" value="1"/>
</dbReference>
<evidence type="ECO:0000256" key="3">
    <source>
        <dbReference type="ARBA" id="ARBA00011209"/>
    </source>
</evidence>
<keyword evidence="5 16" id="KW-0820">tRNA-binding</keyword>
<dbReference type="PANTHER" id="PTHR10947">
    <property type="entry name" value="PHENYLALANYL-TRNA SYNTHETASE BETA CHAIN AND LEUCINE-RICH REPEAT-CONTAINING PROTEIN 47"/>
    <property type="match status" value="1"/>
</dbReference>
<dbReference type="InterPro" id="IPR045864">
    <property type="entry name" value="aa-tRNA-synth_II/BPL/LPL"/>
</dbReference>
<reference evidence="20" key="1">
    <citation type="submission" date="2020-07" db="EMBL/GenBank/DDBJ databases">
        <title>Genomic analysis of a strain of Sedimentibacter Hydroxybenzoicus DSM7310.</title>
        <authorList>
            <person name="Ma S."/>
        </authorList>
    </citation>
    <scope>NUCLEOTIDE SEQUENCE</scope>
    <source>
        <strain evidence="20">DSM 7310</strain>
    </source>
</reference>
<keyword evidence="7 15" id="KW-0479">Metal-binding</keyword>
<evidence type="ECO:0000256" key="11">
    <source>
        <dbReference type="ARBA" id="ARBA00022884"/>
    </source>
</evidence>
<feature type="binding site" evidence="15">
    <location>
        <position position="462"/>
    </location>
    <ligand>
        <name>Mg(2+)</name>
        <dbReference type="ChEBI" id="CHEBI:18420"/>
        <note>shared with alpha subunit</note>
    </ligand>
</feature>
<keyword evidence="21" id="KW-1185">Reference proteome</keyword>
<dbReference type="InterPro" id="IPR009061">
    <property type="entry name" value="DNA-bd_dom_put_sf"/>
</dbReference>
<dbReference type="Pfam" id="PF17759">
    <property type="entry name" value="tRNA_synthFbeta"/>
    <property type="match status" value="1"/>
</dbReference>
<keyword evidence="12 15" id="KW-0648">Protein biosynthesis</keyword>
<dbReference type="Pfam" id="PF03483">
    <property type="entry name" value="B3_4"/>
    <property type="match status" value="1"/>
</dbReference>
<dbReference type="CDD" id="cd00769">
    <property type="entry name" value="PheRS_beta_core"/>
    <property type="match status" value="1"/>
</dbReference>
<dbReference type="Gene3D" id="3.30.70.380">
    <property type="entry name" value="Ferrodoxin-fold anticodon-binding domain"/>
    <property type="match status" value="1"/>
</dbReference>
<keyword evidence="4 15" id="KW-0963">Cytoplasm</keyword>
<evidence type="ECO:0000256" key="15">
    <source>
        <dbReference type="HAMAP-Rule" id="MF_00283"/>
    </source>
</evidence>
<dbReference type="InterPro" id="IPR020825">
    <property type="entry name" value="Phe-tRNA_synthase-like_B3/B4"/>
</dbReference>
<feature type="binding site" evidence="15">
    <location>
        <position position="471"/>
    </location>
    <ligand>
        <name>Mg(2+)</name>
        <dbReference type="ChEBI" id="CHEBI:18420"/>
        <note>shared with alpha subunit</note>
    </ligand>
</feature>
<dbReference type="GO" id="GO:0016740">
    <property type="term" value="F:transferase activity"/>
    <property type="evidence" value="ECO:0007669"/>
    <property type="project" value="UniProtKB-ARBA"/>
</dbReference>
<comment type="subcellular location">
    <subcellularLocation>
        <location evidence="1 15">Cytoplasm</location>
    </subcellularLocation>
</comment>
<evidence type="ECO:0000256" key="6">
    <source>
        <dbReference type="ARBA" id="ARBA00022598"/>
    </source>
</evidence>
<gene>
    <name evidence="15" type="primary">pheT</name>
    <name evidence="20" type="ORF">HZF24_07240</name>
</gene>
<dbReference type="Pfam" id="PF03147">
    <property type="entry name" value="FDX-ACB"/>
    <property type="match status" value="1"/>
</dbReference>
<evidence type="ECO:0000259" key="18">
    <source>
        <dbReference type="PROSITE" id="PS51447"/>
    </source>
</evidence>
<dbReference type="GO" id="GO:0006432">
    <property type="term" value="P:phenylalanyl-tRNA aminoacylation"/>
    <property type="evidence" value="ECO:0007669"/>
    <property type="project" value="UniProtKB-UniRule"/>
</dbReference>
<dbReference type="Pfam" id="PF01588">
    <property type="entry name" value="tRNA_bind"/>
    <property type="match status" value="1"/>
</dbReference>
<dbReference type="GO" id="GO:0000049">
    <property type="term" value="F:tRNA binding"/>
    <property type="evidence" value="ECO:0007669"/>
    <property type="project" value="UniProtKB-UniRule"/>
</dbReference>
<proteinExistence type="inferred from homology"/>
<dbReference type="InterPro" id="IPR045060">
    <property type="entry name" value="Phe-tRNA-ligase_IIc_bsu"/>
</dbReference>
<dbReference type="InterPro" id="IPR036690">
    <property type="entry name" value="Fdx_antiC-bd_sf"/>
</dbReference>
<dbReference type="InterPro" id="IPR033714">
    <property type="entry name" value="tRNA_bind_bactPheRS"/>
</dbReference>
<dbReference type="RefSeq" id="WP_179237624.1">
    <property type="nucleotide sequence ID" value="NZ_JACBNQ010000005.1"/>
</dbReference>
<keyword evidence="6 15" id="KW-0436">Ligase</keyword>
<evidence type="ECO:0000256" key="2">
    <source>
        <dbReference type="ARBA" id="ARBA00008653"/>
    </source>
</evidence>
<comment type="caution">
    <text evidence="20">The sequence shown here is derived from an EMBL/GenBank/DDBJ whole genome shotgun (WGS) entry which is preliminary data.</text>
</comment>
<name>A0A974BIX4_SEDHY</name>
<dbReference type="Gene3D" id="2.40.50.140">
    <property type="entry name" value="Nucleic acid-binding proteins"/>
    <property type="match status" value="1"/>
</dbReference>
<dbReference type="SUPFAM" id="SSF55681">
    <property type="entry name" value="Class II aaRS and biotin synthetases"/>
    <property type="match status" value="1"/>
</dbReference>
<dbReference type="InterPro" id="IPR012340">
    <property type="entry name" value="NA-bd_OB-fold"/>
</dbReference>
<evidence type="ECO:0000256" key="12">
    <source>
        <dbReference type="ARBA" id="ARBA00022917"/>
    </source>
</evidence>
<dbReference type="FunFam" id="3.30.70.380:FF:000001">
    <property type="entry name" value="Phenylalanine--tRNA ligase beta subunit"/>
    <property type="match status" value="1"/>
</dbReference>
<evidence type="ECO:0000313" key="21">
    <source>
        <dbReference type="Proteomes" id="UP000611629"/>
    </source>
</evidence>
<dbReference type="SUPFAM" id="SSF46955">
    <property type="entry name" value="Putative DNA-binding domain"/>
    <property type="match status" value="1"/>
</dbReference>
<comment type="cofactor">
    <cofactor evidence="15">
        <name>Mg(2+)</name>
        <dbReference type="ChEBI" id="CHEBI:18420"/>
    </cofactor>
    <text evidence="15">Binds 2 magnesium ions per tetramer.</text>
</comment>
<evidence type="ECO:0000313" key="20">
    <source>
        <dbReference type="EMBL" id="NYB73933.1"/>
    </source>
</evidence>
<dbReference type="SMART" id="SM00874">
    <property type="entry name" value="B5"/>
    <property type="match status" value="1"/>
</dbReference>
<dbReference type="EMBL" id="JACBNQ010000005">
    <property type="protein sequence ID" value="NYB73933.1"/>
    <property type="molecule type" value="Genomic_DNA"/>
</dbReference>
<dbReference type="AlphaFoldDB" id="A0A974BIX4"/>
<evidence type="ECO:0000259" key="19">
    <source>
        <dbReference type="PROSITE" id="PS51483"/>
    </source>
</evidence>
<dbReference type="InterPro" id="IPR004532">
    <property type="entry name" value="Phe-tRNA-ligase_IIc_bsu_bact"/>
</dbReference>
<dbReference type="InterPro" id="IPR002547">
    <property type="entry name" value="tRNA-bd_dom"/>
</dbReference>
<feature type="binding site" evidence="15">
    <location>
        <position position="468"/>
    </location>
    <ligand>
        <name>Mg(2+)</name>
        <dbReference type="ChEBI" id="CHEBI:18420"/>
        <note>shared with alpha subunit</note>
    </ligand>
</feature>
<comment type="catalytic activity">
    <reaction evidence="14 15">
        <text>tRNA(Phe) + L-phenylalanine + ATP = L-phenylalanyl-tRNA(Phe) + AMP + diphosphate + H(+)</text>
        <dbReference type="Rhea" id="RHEA:19413"/>
        <dbReference type="Rhea" id="RHEA-COMP:9668"/>
        <dbReference type="Rhea" id="RHEA-COMP:9699"/>
        <dbReference type="ChEBI" id="CHEBI:15378"/>
        <dbReference type="ChEBI" id="CHEBI:30616"/>
        <dbReference type="ChEBI" id="CHEBI:33019"/>
        <dbReference type="ChEBI" id="CHEBI:58095"/>
        <dbReference type="ChEBI" id="CHEBI:78442"/>
        <dbReference type="ChEBI" id="CHEBI:78531"/>
        <dbReference type="ChEBI" id="CHEBI:456215"/>
        <dbReference type="EC" id="6.1.1.20"/>
    </reaction>
</comment>
<dbReference type="InterPro" id="IPR041616">
    <property type="entry name" value="PheRS_beta_core"/>
</dbReference>
<dbReference type="Gene3D" id="3.30.930.10">
    <property type="entry name" value="Bira Bifunctional Protein, Domain 2"/>
    <property type="match status" value="1"/>
</dbReference>
<dbReference type="PROSITE" id="PS51447">
    <property type="entry name" value="FDX_ACB"/>
    <property type="match status" value="1"/>
</dbReference>
<dbReference type="GO" id="GO:0005524">
    <property type="term" value="F:ATP binding"/>
    <property type="evidence" value="ECO:0007669"/>
    <property type="project" value="UniProtKB-UniRule"/>
</dbReference>
<dbReference type="SUPFAM" id="SSF56037">
    <property type="entry name" value="PheT/TilS domain"/>
    <property type="match status" value="1"/>
</dbReference>
<feature type="domain" description="B5" evidence="19">
    <location>
        <begin position="409"/>
        <end position="484"/>
    </location>
</feature>
<dbReference type="Gene3D" id="3.50.40.10">
    <property type="entry name" value="Phenylalanyl-trna Synthetase, Chain B, domain 3"/>
    <property type="match status" value="1"/>
</dbReference>
<protein>
    <recommendedName>
        <fullName evidence="15">Phenylalanine--tRNA ligase beta subunit</fullName>
        <ecNumber evidence="15">6.1.1.20</ecNumber>
    </recommendedName>
    <alternativeName>
        <fullName evidence="15">Phenylalanyl-tRNA synthetase beta subunit</fullName>
        <shortName evidence="15">PheRS</shortName>
    </alternativeName>
</protein>
<evidence type="ECO:0000259" key="17">
    <source>
        <dbReference type="PROSITE" id="PS50886"/>
    </source>
</evidence>
<feature type="domain" description="FDX-ACB" evidence="18">
    <location>
        <begin position="704"/>
        <end position="797"/>
    </location>
</feature>
<evidence type="ECO:0000256" key="9">
    <source>
        <dbReference type="ARBA" id="ARBA00022840"/>
    </source>
</evidence>
<dbReference type="GO" id="GO:0004826">
    <property type="term" value="F:phenylalanine-tRNA ligase activity"/>
    <property type="evidence" value="ECO:0007669"/>
    <property type="project" value="UniProtKB-UniRule"/>
</dbReference>
<evidence type="ECO:0000256" key="8">
    <source>
        <dbReference type="ARBA" id="ARBA00022741"/>
    </source>
</evidence>
<evidence type="ECO:0000256" key="1">
    <source>
        <dbReference type="ARBA" id="ARBA00004496"/>
    </source>
</evidence>
<feature type="binding site" evidence="15">
    <location>
        <position position="472"/>
    </location>
    <ligand>
        <name>Mg(2+)</name>
        <dbReference type="ChEBI" id="CHEBI:18420"/>
        <note>shared with alpha subunit</note>
    </ligand>
</feature>
<comment type="subunit">
    <text evidence="3 15">Tetramer of two alpha and two beta subunits.</text>
</comment>
<dbReference type="FunFam" id="2.40.50.140:FF:000045">
    <property type="entry name" value="Phenylalanine--tRNA ligase beta subunit"/>
    <property type="match status" value="1"/>
</dbReference>
<keyword evidence="10 15" id="KW-0460">Magnesium</keyword>
<sequence>MLVPIKWMKQYVEINTDDKTLADKLTLTGSHVDAVIDYEKKVTNVVTGKILEIEKHPNADKLIVTQIDINKDEPVQIITGAKNVNVGDVVPVCLEGAELPNGLKIKKSNFRGLPSYGMMCSYEELGFDDKVIPKEARDGIAILPPDTELGKDIKDVLELDGSALEVEVTFNRPDCLNIVGMARETAATLGTKFKFPEIEIKNEQGDIKEYLNGVEIEDEDLCSRFYAKVIKDIKIGPSPLWMQRTLMDAGMRPINNIVDVTNFVMLELGQPLHAYNLEALSGRKLIARRAKQDEKIVTIDQNERSLSDRMLVIADSEKPACIAGVMGGYYSEINDDTKIMVLESANFNPKSIRETSKKLGMRSEASARNEKPMGYVMVELANKRACQLIEMIGAGTVVGGYLEAGRSEYEAPVVTLRPHRVPWLLGVDIPVDDMLKYLNLLEIESTFDGEKIISKIPYFRTDIEQEADLIEEVGRLYVFENIESAPLLGSTRVGRKSDKRNLEDYIKTILCGIGLYEITTYSFISPKSYDNICVSSDSPLRNYVRILNPLGEDFSSMRTTLVPNMMEVISRNSNRGVDNAKLFEIGSIFIPKEQPVVNEPHEKIKLCIGMYGNYDFFDLKGIIEAVLSRLGIKVSLKPVTDNPSFHPGRTAAMYVNDDLLGIYGEMSMEAAGNYGIDHKVYAAEIDIEKLLEHKDTNWKYEPLPKYPAMVRDIAVIVKDEILAGEMIETIEAVNPHLIESVELFDVYKGEHVREGYKSTAFSVTYRNKERTLTEKEIESIHKKILEQLERKYEAKLRM</sequence>
<keyword evidence="11 16" id="KW-0694">RNA-binding</keyword>
<comment type="similarity">
    <text evidence="2 15">Belongs to the phenylalanyl-tRNA synthetase beta subunit family. Type 1 subfamily.</text>
</comment>
<dbReference type="InterPro" id="IPR005121">
    <property type="entry name" value="Fdx_antiC-bd"/>
</dbReference>
<evidence type="ECO:0000256" key="7">
    <source>
        <dbReference type="ARBA" id="ARBA00022723"/>
    </source>
</evidence>
<organism evidence="20 21">
    <name type="scientific">Sedimentibacter hydroxybenzoicus DSM 7310</name>
    <dbReference type="NCBI Taxonomy" id="1123245"/>
    <lineage>
        <taxon>Bacteria</taxon>
        <taxon>Bacillati</taxon>
        <taxon>Bacillota</taxon>
        <taxon>Tissierellia</taxon>
        <taxon>Sedimentibacter</taxon>
    </lineage>
</organism>
<evidence type="ECO:0000256" key="10">
    <source>
        <dbReference type="ARBA" id="ARBA00022842"/>
    </source>
</evidence>
<keyword evidence="9 15" id="KW-0067">ATP-binding</keyword>
<evidence type="ECO:0000256" key="5">
    <source>
        <dbReference type="ARBA" id="ARBA00022555"/>
    </source>
</evidence>
<dbReference type="HAMAP" id="MF_00283">
    <property type="entry name" value="Phe_tRNA_synth_beta1"/>
    <property type="match status" value="1"/>
</dbReference>
<keyword evidence="8 15" id="KW-0547">Nucleotide-binding</keyword>
<dbReference type="Gene3D" id="3.30.56.10">
    <property type="match status" value="2"/>
</dbReference>
<dbReference type="PANTHER" id="PTHR10947:SF0">
    <property type="entry name" value="PHENYLALANINE--TRNA LIGASE BETA SUBUNIT"/>
    <property type="match status" value="1"/>
</dbReference>
<dbReference type="InterPro" id="IPR005147">
    <property type="entry name" value="tRNA_synthase_B5-dom"/>
</dbReference>
<dbReference type="SMART" id="SM00896">
    <property type="entry name" value="FDX-ACB"/>
    <property type="match status" value="1"/>
</dbReference>
<dbReference type="PROSITE" id="PS50886">
    <property type="entry name" value="TRBD"/>
    <property type="match status" value="1"/>
</dbReference>
<dbReference type="Pfam" id="PF03484">
    <property type="entry name" value="B5"/>
    <property type="match status" value="1"/>
</dbReference>
<dbReference type="NCBIfam" id="TIGR00472">
    <property type="entry name" value="pheT_bact"/>
    <property type="match status" value="1"/>
</dbReference>
<dbReference type="GO" id="GO:0140096">
    <property type="term" value="F:catalytic activity, acting on a protein"/>
    <property type="evidence" value="ECO:0007669"/>
    <property type="project" value="UniProtKB-ARBA"/>
</dbReference>
<keyword evidence="13 15" id="KW-0030">Aminoacyl-tRNA synthetase</keyword>
<dbReference type="GO" id="GO:0009328">
    <property type="term" value="C:phenylalanine-tRNA ligase complex"/>
    <property type="evidence" value="ECO:0007669"/>
    <property type="project" value="TreeGrafter"/>
</dbReference>
<dbReference type="InterPro" id="IPR005146">
    <property type="entry name" value="B3/B4_tRNA-bd"/>
</dbReference>
<dbReference type="SUPFAM" id="SSF50249">
    <property type="entry name" value="Nucleic acid-binding proteins"/>
    <property type="match status" value="1"/>
</dbReference>
<dbReference type="Proteomes" id="UP000611629">
    <property type="component" value="Unassembled WGS sequence"/>
</dbReference>
<dbReference type="EC" id="6.1.1.20" evidence="15"/>
<accession>A0A974BIX4</accession>
<dbReference type="CDD" id="cd02796">
    <property type="entry name" value="tRNA_bind_bactPheRS"/>
    <property type="match status" value="1"/>
</dbReference>
<dbReference type="GO" id="GO:0000287">
    <property type="term" value="F:magnesium ion binding"/>
    <property type="evidence" value="ECO:0007669"/>
    <property type="project" value="UniProtKB-UniRule"/>
</dbReference>
<dbReference type="PROSITE" id="PS51483">
    <property type="entry name" value="B5"/>
    <property type="match status" value="1"/>
</dbReference>
<feature type="domain" description="TRNA-binding" evidence="17">
    <location>
        <begin position="39"/>
        <end position="154"/>
    </location>
</feature>
<evidence type="ECO:0000256" key="16">
    <source>
        <dbReference type="PROSITE-ProRule" id="PRU00209"/>
    </source>
</evidence>
<dbReference type="SUPFAM" id="SSF54991">
    <property type="entry name" value="Anticodon-binding domain of PheRS"/>
    <property type="match status" value="1"/>
</dbReference>
<evidence type="ECO:0000256" key="13">
    <source>
        <dbReference type="ARBA" id="ARBA00023146"/>
    </source>
</evidence>
<evidence type="ECO:0000256" key="4">
    <source>
        <dbReference type="ARBA" id="ARBA00022490"/>
    </source>
</evidence>
<evidence type="ECO:0000256" key="14">
    <source>
        <dbReference type="ARBA" id="ARBA00049255"/>
    </source>
</evidence>